<evidence type="ECO:0000313" key="1">
    <source>
        <dbReference type="EMBL" id="CAG8595148.1"/>
    </source>
</evidence>
<keyword evidence="2" id="KW-1185">Reference proteome</keyword>
<comment type="caution">
    <text evidence="1">The sequence shown here is derived from an EMBL/GenBank/DDBJ whole genome shotgun (WGS) entry which is preliminary data.</text>
</comment>
<feature type="non-terminal residue" evidence="1">
    <location>
        <position position="1"/>
    </location>
</feature>
<name>A0ACA9MIS6_9GLOM</name>
<dbReference type="EMBL" id="CAJVPM010013480">
    <property type="protein sequence ID" value="CAG8595148.1"/>
    <property type="molecule type" value="Genomic_DNA"/>
</dbReference>
<sequence>QIRVAKNILKASTFKKTTMVHKIKLSNNDNFDESIDKIVKEHEGQKIYVLFFGQWCPDCINADPLINKYIEMETDCVFVEASVGTKYE</sequence>
<protein>
    <submittedName>
        <fullName evidence="1">9566_t:CDS:1</fullName>
    </submittedName>
</protein>
<dbReference type="Proteomes" id="UP000789860">
    <property type="component" value="Unassembled WGS sequence"/>
</dbReference>
<reference evidence="1" key="1">
    <citation type="submission" date="2021-06" db="EMBL/GenBank/DDBJ databases">
        <authorList>
            <person name="Kallberg Y."/>
            <person name="Tangrot J."/>
            <person name="Rosling A."/>
        </authorList>
    </citation>
    <scope>NUCLEOTIDE SEQUENCE</scope>
    <source>
        <strain evidence="1">AU212A</strain>
    </source>
</reference>
<evidence type="ECO:0000313" key="2">
    <source>
        <dbReference type="Proteomes" id="UP000789860"/>
    </source>
</evidence>
<proteinExistence type="predicted"/>
<organism evidence="1 2">
    <name type="scientific">Scutellospora calospora</name>
    <dbReference type="NCBI Taxonomy" id="85575"/>
    <lineage>
        <taxon>Eukaryota</taxon>
        <taxon>Fungi</taxon>
        <taxon>Fungi incertae sedis</taxon>
        <taxon>Mucoromycota</taxon>
        <taxon>Glomeromycotina</taxon>
        <taxon>Glomeromycetes</taxon>
        <taxon>Diversisporales</taxon>
        <taxon>Gigasporaceae</taxon>
        <taxon>Scutellospora</taxon>
    </lineage>
</organism>
<gene>
    <name evidence="1" type="ORF">SCALOS_LOCUS6724</name>
</gene>
<accession>A0ACA9MIS6</accession>